<reference evidence="4 5" key="1">
    <citation type="submission" date="2019-12" db="EMBL/GenBank/DDBJ databases">
        <authorList>
            <person name="Li C."/>
            <person name="Zhao J."/>
        </authorList>
    </citation>
    <scope>NUCLEOTIDE SEQUENCE [LARGE SCALE GENOMIC DNA]</scope>
    <source>
        <strain evidence="4 5">NEAU-DD11</strain>
    </source>
</reference>
<evidence type="ECO:0000256" key="2">
    <source>
        <dbReference type="SAM" id="SignalP"/>
    </source>
</evidence>
<keyword evidence="1" id="KW-0812">Transmembrane</keyword>
<organism evidence="4 5">
    <name type="scientific">Massilia cellulosiltytica</name>
    <dbReference type="NCBI Taxonomy" id="2683234"/>
    <lineage>
        <taxon>Bacteria</taxon>
        <taxon>Pseudomonadati</taxon>
        <taxon>Pseudomonadota</taxon>
        <taxon>Betaproteobacteria</taxon>
        <taxon>Burkholderiales</taxon>
        <taxon>Oxalobacteraceae</taxon>
        <taxon>Telluria group</taxon>
        <taxon>Massilia</taxon>
    </lineage>
</organism>
<dbReference type="AlphaFoldDB" id="A0A7X3G599"/>
<feature type="domain" description="Ice-binding protein C-terminal" evidence="3">
    <location>
        <begin position="242"/>
        <end position="265"/>
    </location>
</feature>
<sequence>MKKAIKLAVSAAFILGASQGWAATITDSGVGSYYGYDNQGAADVIGGSTYDISKATIARAGSVLTITINTSFAGKAGASSSWGKDPLTGKTGKGIGYGDVFLSDTWNAAGTDANHYTPDNATKGTVWDYGFALDNRWSNSGGNFKLYALNGATNAQNILNSNSYINCSNCNYRENEETAVNTKSSTVKYTGLSGKWAVATGALTFTINLSGSELMDYSSFAMHWGETCQNDVLEGVAMGVHVPLPGTAALLFLGLGALGMARRRRAPGALPPGAAAV</sequence>
<keyword evidence="2" id="KW-0732">Signal</keyword>
<evidence type="ECO:0000313" key="5">
    <source>
        <dbReference type="Proteomes" id="UP000443353"/>
    </source>
</evidence>
<keyword evidence="1" id="KW-0472">Membrane</keyword>
<evidence type="ECO:0000256" key="1">
    <source>
        <dbReference type="SAM" id="Phobius"/>
    </source>
</evidence>
<protein>
    <submittedName>
        <fullName evidence="4">PEP-CTERM sorting domain-containing protein</fullName>
    </submittedName>
</protein>
<dbReference type="RefSeq" id="WP_160410455.1">
    <property type="nucleotide sequence ID" value="NZ_WSES01000009.1"/>
</dbReference>
<accession>A0A7X3G599</accession>
<gene>
    <name evidence="4" type="ORF">GPY61_27610</name>
</gene>
<feature type="signal peptide" evidence="2">
    <location>
        <begin position="1"/>
        <end position="22"/>
    </location>
</feature>
<feature type="chain" id="PRO_5031045215" evidence="2">
    <location>
        <begin position="23"/>
        <end position="277"/>
    </location>
</feature>
<name>A0A7X3G599_9BURK</name>
<keyword evidence="5" id="KW-1185">Reference proteome</keyword>
<keyword evidence="1" id="KW-1133">Transmembrane helix</keyword>
<dbReference type="InterPro" id="IPR013424">
    <property type="entry name" value="Ice-binding_C"/>
</dbReference>
<comment type="caution">
    <text evidence="4">The sequence shown here is derived from an EMBL/GenBank/DDBJ whole genome shotgun (WGS) entry which is preliminary data.</text>
</comment>
<proteinExistence type="predicted"/>
<dbReference type="Proteomes" id="UP000443353">
    <property type="component" value="Unassembled WGS sequence"/>
</dbReference>
<feature type="transmembrane region" description="Helical" evidence="1">
    <location>
        <begin position="236"/>
        <end position="258"/>
    </location>
</feature>
<evidence type="ECO:0000313" key="4">
    <source>
        <dbReference type="EMBL" id="MVW63700.1"/>
    </source>
</evidence>
<dbReference type="EMBL" id="WSES01000009">
    <property type="protein sequence ID" value="MVW63700.1"/>
    <property type="molecule type" value="Genomic_DNA"/>
</dbReference>
<dbReference type="Pfam" id="PF07589">
    <property type="entry name" value="PEP-CTERM"/>
    <property type="match status" value="1"/>
</dbReference>
<evidence type="ECO:0000259" key="3">
    <source>
        <dbReference type="Pfam" id="PF07589"/>
    </source>
</evidence>